<proteinExistence type="inferred from homology"/>
<dbReference type="PRINTS" id="PR00883">
    <property type="entry name" value="NUCLEARHMG"/>
</dbReference>
<evidence type="ECO:0000256" key="4">
    <source>
        <dbReference type="ARBA" id="ARBA00023242"/>
    </source>
</evidence>
<evidence type="ECO:0000256" key="3">
    <source>
        <dbReference type="ARBA" id="ARBA00022884"/>
    </source>
</evidence>
<keyword evidence="10" id="KW-1185">Reference proteome</keyword>
<evidence type="ECO:0000259" key="8">
    <source>
        <dbReference type="Pfam" id="PF01248"/>
    </source>
</evidence>
<dbReference type="InterPro" id="IPR050257">
    <property type="entry name" value="eL8/uL1-like"/>
</dbReference>
<comment type="function">
    <text evidence="6">Required for ribosome biogenesis. Part of a complex which catalyzes pseudouridylation of rRNA. This involves the isomerization of uridine such that the ribose is subsequently attached to C5, instead of the normal N1. Pseudouridine ('psi') residues may serve to stabilize the conformation of rRNAs.</text>
</comment>
<dbReference type="GO" id="GO:0000398">
    <property type="term" value="P:mRNA splicing, via spliceosome"/>
    <property type="evidence" value="ECO:0007669"/>
    <property type="project" value="UniProtKB-UniRule"/>
</dbReference>
<sequence length="162" mass="17776">MGKSTKSEKSGEEKGEQGGDYEQKKKFCSIIAKPLAEEKLCKKVYKLAKKASKRKQIRRGVKEVVKALRKNSKGICILAGDISPIDVLTHIPIVCEDHKIQYIYVPSKEDLGAAALSKRPTSCLLILPKPIKGGDGDEAEAKEFAEAYSEVEKKLKAAAVVF</sequence>
<evidence type="ECO:0000256" key="7">
    <source>
        <dbReference type="SAM" id="MobiDB-lite"/>
    </source>
</evidence>
<keyword evidence="3 6" id="KW-0694">RNA-binding</keyword>
<evidence type="ECO:0000256" key="5">
    <source>
        <dbReference type="ARBA" id="ARBA00023274"/>
    </source>
</evidence>
<name>A0A2J7ZW28_9CHLO</name>
<dbReference type="InterPro" id="IPR018492">
    <property type="entry name" value="Ribosomal_eL8/Nhp2"/>
</dbReference>
<evidence type="ECO:0000256" key="6">
    <source>
        <dbReference type="RuleBase" id="RU366039"/>
    </source>
</evidence>
<evidence type="ECO:0000313" key="10">
    <source>
        <dbReference type="Proteomes" id="UP000236333"/>
    </source>
</evidence>
<feature type="region of interest" description="Disordered" evidence="7">
    <location>
        <begin position="1"/>
        <end position="21"/>
    </location>
</feature>
<accession>A0A2J7ZW28</accession>
<dbReference type="PRINTS" id="PR00881">
    <property type="entry name" value="L7ARS6FAMILY"/>
</dbReference>
<dbReference type="Pfam" id="PF01248">
    <property type="entry name" value="Ribosomal_L7Ae"/>
    <property type="match status" value="1"/>
</dbReference>
<dbReference type="InterPro" id="IPR004038">
    <property type="entry name" value="Ribosomal_eL8/eL30/eS12/Gad45"/>
</dbReference>
<comment type="function">
    <text evidence="6">Common component of the spliceosome and rRNA processing machinery.</text>
</comment>
<evidence type="ECO:0000313" key="9">
    <source>
        <dbReference type="EMBL" id="PNH04466.1"/>
    </source>
</evidence>
<dbReference type="FunFam" id="3.30.1330.30:FF:000026">
    <property type="entry name" value="H/ACA ribonucleoprotein complex subunit 2"/>
    <property type="match status" value="1"/>
</dbReference>
<keyword evidence="4 6" id="KW-0539">Nucleus</keyword>
<dbReference type="Gene3D" id="3.30.1330.30">
    <property type="match status" value="1"/>
</dbReference>
<organism evidence="9 10">
    <name type="scientific">Tetrabaena socialis</name>
    <dbReference type="NCBI Taxonomy" id="47790"/>
    <lineage>
        <taxon>Eukaryota</taxon>
        <taxon>Viridiplantae</taxon>
        <taxon>Chlorophyta</taxon>
        <taxon>core chlorophytes</taxon>
        <taxon>Chlorophyceae</taxon>
        <taxon>CS clade</taxon>
        <taxon>Chlamydomonadales</taxon>
        <taxon>Tetrabaenaceae</taxon>
        <taxon>Tetrabaena</taxon>
    </lineage>
</organism>
<dbReference type="SUPFAM" id="SSF55315">
    <property type="entry name" value="L30e-like"/>
    <property type="match status" value="1"/>
</dbReference>
<evidence type="ECO:0000256" key="1">
    <source>
        <dbReference type="ARBA" id="ARBA00004604"/>
    </source>
</evidence>
<dbReference type="GO" id="GO:0003723">
    <property type="term" value="F:RNA binding"/>
    <property type="evidence" value="ECO:0007669"/>
    <property type="project" value="UniProtKB-UniRule"/>
</dbReference>
<reference evidence="9 10" key="1">
    <citation type="journal article" date="2017" name="Mol. Biol. Evol.">
        <title>The 4-celled Tetrabaena socialis nuclear genome reveals the essential components for genetic control of cell number at the origin of multicellularity in the volvocine lineage.</title>
        <authorList>
            <person name="Featherston J."/>
            <person name="Arakaki Y."/>
            <person name="Hanschen E.R."/>
            <person name="Ferris P.J."/>
            <person name="Michod R.E."/>
            <person name="Olson B.J.S.C."/>
            <person name="Nozaki H."/>
            <person name="Durand P.M."/>
        </authorList>
    </citation>
    <scope>NUCLEOTIDE SEQUENCE [LARGE SCALE GENOMIC DNA]</scope>
    <source>
        <strain evidence="9 10">NIES-571</strain>
    </source>
</reference>
<comment type="subcellular location">
    <subcellularLocation>
        <location evidence="1 6">Nucleus</location>
        <location evidence="1 6">Nucleolus</location>
    </subcellularLocation>
</comment>
<dbReference type="Proteomes" id="UP000236333">
    <property type="component" value="Unassembled WGS sequence"/>
</dbReference>
<protein>
    <recommendedName>
        <fullName evidence="6">H/ACA ribonucleoprotein complex subunit 2</fullName>
    </recommendedName>
    <alternativeName>
        <fullName evidence="6">Nucleolar protein family A member 2</fullName>
    </alternativeName>
</protein>
<gene>
    <name evidence="9" type="ORF">TSOC_009361</name>
</gene>
<dbReference type="EMBL" id="PGGS01000386">
    <property type="protein sequence ID" value="PNH04466.1"/>
    <property type="molecule type" value="Genomic_DNA"/>
</dbReference>
<dbReference type="InterPro" id="IPR029064">
    <property type="entry name" value="Ribosomal_eL30-like_sf"/>
</dbReference>
<dbReference type="OrthoDB" id="5364946at2759"/>
<comment type="similarity">
    <text evidence="2 6">Belongs to the eukaryotic ribosomal protein eL8 family.</text>
</comment>
<comment type="caution">
    <text evidence="9">The sequence shown here is derived from an EMBL/GenBank/DDBJ whole genome shotgun (WGS) entry which is preliminary data.</text>
</comment>
<feature type="domain" description="Ribosomal protein eL8/eL30/eS12/Gadd45" evidence="8">
    <location>
        <begin position="43"/>
        <end position="127"/>
    </location>
</feature>
<evidence type="ECO:0000256" key="2">
    <source>
        <dbReference type="ARBA" id="ARBA00007337"/>
    </source>
</evidence>
<dbReference type="GO" id="GO:0031429">
    <property type="term" value="C:box H/ACA snoRNP complex"/>
    <property type="evidence" value="ECO:0007669"/>
    <property type="project" value="UniProtKB-UniRule"/>
</dbReference>
<dbReference type="GO" id="GO:0031120">
    <property type="term" value="P:snRNA pseudouridine synthesis"/>
    <property type="evidence" value="ECO:0007669"/>
    <property type="project" value="UniProtKB-UniRule"/>
</dbReference>
<dbReference type="InterPro" id="IPR002415">
    <property type="entry name" value="H/ACA_rnp_Nhp2-like"/>
</dbReference>
<dbReference type="PANTHER" id="PTHR23105">
    <property type="entry name" value="RIBOSOMAL PROTEIN L7AE FAMILY MEMBER"/>
    <property type="match status" value="1"/>
</dbReference>
<dbReference type="AlphaFoldDB" id="A0A2J7ZW28"/>
<keyword evidence="5 6" id="KW-0687">Ribonucleoprotein</keyword>